<reference evidence="1" key="2">
    <citation type="submission" date="2023-05" db="EMBL/GenBank/DDBJ databases">
        <authorList>
            <consortium name="Lawrence Berkeley National Laboratory"/>
            <person name="Steindorff A."/>
            <person name="Hensen N."/>
            <person name="Bonometti L."/>
            <person name="Westerberg I."/>
            <person name="Brannstrom I.O."/>
            <person name="Guillou S."/>
            <person name="Cros-Aarteil S."/>
            <person name="Calhoun S."/>
            <person name="Haridas S."/>
            <person name="Kuo A."/>
            <person name="Mondo S."/>
            <person name="Pangilinan J."/>
            <person name="Riley R."/>
            <person name="Labutti K."/>
            <person name="Andreopoulos B."/>
            <person name="Lipzen A."/>
            <person name="Chen C."/>
            <person name="Yanf M."/>
            <person name="Daum C."/>
            <person name="Ng V."/>
            <person name="Clum A."/>
            <person name="Ohm R."/>
            <person name="Martin F."/>
            <person name="Silar P."/>
            <person name="Natvig D."/>
            <person name="Lalanne C."/>
            <person name="Gautier V."/>
            <person name="Ament-Velasquez S.L."/>
            <person name="Kruys A."/>
            <person name="Hutchinson M.I."/>
            <person name="Powell A.J."/>
            <person name="Barry K."/>
            <person name="Miller A.N."/>
            <person name="Grigoriev I.V."/>
            <person name="Debuchy R."/>
            <person name="Gladieux P."/>
            <person name="Thoren M.H."/>
            <person name="Johannesson H."/>
        </authorList>
    </citation>
    <scope>NUCLEOTIDE SEQUENCE</scope>
    <source>
        <strain evidence="1">CBS 532.94</strain>
    </source>
</reference>
<reference evidence="1" key="1">
    <citation type="journal article" date="2023" name="Mol. Phylogenet. Evol.">
        <title>Genome-scale phylogeny and comparative genomics of the fungal order Sordariales.</title>
        <authorList>
            <person name="Hensen N."/>
            <person name="Bonometti L."/>
            <person name="Westerberg I."/>
            <person name="Brannstrom I.O."/>
            <person name="Guillou S."/>
            <person name="Cros-Aarteil S."/>
            <person name="Calhoun S."/>
            <person name="Haridas S."/>
            <person name="Kuo A."/>
            <person name="Mondo S."/>
            <person name="Pangilinan J."/>
            <person name="Riley R."/>
            <person name="LaButti K."/>
            <person name="Andreopoulos B."/>
            <person name="Lipzen A."/>
            <person name="Chen C."/>
            <person name="Yan M."/>
            <person name="Daum C."/>
            <person name="Ng V."/>
            <person name="Clum A."/>
            <person name="Steindorff A."/>
            <person name="Ohm R.A."/>
            <person name="Martin F."/>
            <person name="Silar P."/>
            <person name="Natvig D.O."/>
            <person name="Lalanne C."/>
            <person name="Gautier V."/>
            <person name="Ament-Velasquez S.L."/>
            <person name="Kruys A."/>
            <person name="Hutchinson M.I."/>
            <person name="Powell A.J."/>
            <person name="Barry K."/>
            <person name="Miller A.N."/>
            <person name="Grigoriev I.V."/>
            <person name="Debuchy R."/>
            <person name="Gladieux P."/>
            <person name="Hiltunen Thoren M."/>
            <person name="Johannesson H."/>
        </authorList>
    </citation>
    <scope>NUCLEOTIDE SEQUENCE</scope>
    <source>
        <strain evidence="1">CBS 532.94</strain>
    </source>
</reference>
<keyword evidence="2" id="KW-1185">Reference proteome</keyword>
<dbReference type="Proteomes" id="UP001303760">
    <property type="component" value="Unassembled WGS sequence"/>
</dbReference>
<protein>
    <recommendedName>
        <fullName evidence="3">F-box domain-containing protein</fullName>
    </recommendedName>
</protein>
<evidence type="ECO:0000313" key="1">
    <source>
        <dbReference type="EMBL" id="KAK4235912.1"/>
    </source>
</evidence>
<accession>A0AAN7C6Z1</accession>
<dbReference type="EMBL" id="MU860228">
    <property type="protein sequence ID" value="KAK4235912.1"/>
    <property type="molecule type" value="Genomic_DNA"/>
</dbReference>
<feature type="non-terminal residue" evidence="1">
    <location>
        <position position="1"/>
    </location>
</feature>
<evidence type="ECO:0000313" key="2">
    <source>
        <dbReference type="Proteomes" id="UP001303760"/>
    </source>
</evidence>
<sequence length="547" mass="62751">EAAALLYSANRFVLHYTNSGSLEPLLALNAPALSSLAALEIVLNQASCHQRTHTLYDEDCCVHWTGSCTCRENRYHRHQRPLLSPAPEWDDDPLTAAQALLGKWHAAVSHLSSHITPRRLELSLVCDIDPQHEGAVDLAKSVLGPLHLLPLLRSCHIRLCKTPDPRHRQLAEDTGLQSCGIATPYRKPTSTKAMFITLPRELRLRILEFTDLVTPNKEVWWSRQHYKYVWSDIGGPGRCLDDMWSCQFLECCYRNPTNARLEAGLSIGCFCRRRHAAFSATCTCWVPPGPDLFLVCHTLYQDAQLVFFSANRFIVYDLNVFPPWGLQNPSPCPETPRLLRNDYPYKRLAASHFLREIIPTHCIPHLRFLELVFPQYLPPTWPRTDHPAMQDWLETVAWLRDKINGPALTLRLVVSGPGVWTPDSPYADTITVAEGDRIYRAYLDLSQPLRLLTEGPNGLAGFYVDFPYPWQWTAQSKDRRRDEDGWDWLQAKKTPLKRSVERRVMGGRYDSLYANNKQEPEKTLWQHVIYAHQQSKGTMRLVSLRFL</sequence>
<dbReference type="AlphaFoldDB" id="A0AAN7C6Z1"/>
<comment type="caution">
    <text evidence="1">The sequence shown here is derived from an EMBL/GenBank/DDBJ whole genome shotgun (WGS) entry which is preliminary data.</text>
</comment>
<name>A0AAN7C6Z1_9PEZI</name>
<organism evidence="1 2">
    <name type="scientific">Achaetomium macrosporum</name>
    <dbReference type="NCBI Taxonomy" id="79813"/>
    <lineage>
        <taxon>Eukaryota</taxon>
        <taxon>Fungi</taxon>
        <taxon>Dikarya</taxon>
        <taxon>Ascomycota</taxon>
        <taxon>Pezizomycotina</taxon>
        <taxon>Sordariomycetes</taxon>
        <taxon>Sordariomycetidae</taxon>
        <taxon>Sordariales</taxon>
        <taxon>Chaetomiaceae</taxon>
        <taxon>Achaetomium</taxon>
    </lineage>
</organism>
<evidence type="ECO:0008006" key="3">
    <source>
        <dbReference type="Google" id="ProtNLM"/>
    </source>
</evidence>
<proteinExistence type="predicted"/>
<gene>
    <name evidence="1" type="ORF">C8A03DRAFT_17384</name>
</gene>